<evidence type="ECO:0000313" key="2">
    <source>
        <dbReference type="Proteomes" id="UP001143856"/>
    </source>
</evidence>
<organism evidence="1 2">
    <name type="scientific">Xylaria curta</name>
    <dbReference type="NCBI Taxonomy" id="42375"/>
    <lineage>
        <taxon>Eukaryota</taxon>
        <taxon>Fungi</taxon>
        <taxon>Dikarya</taxon>
        <taxon>Ascomycota</taxon>
        <taxon>Pezizomycotina</taxon>
        <taxon>Sordariomycetes</taxon>
        <taxon>Xylariomycetidae</taxon>
        <taxon>Xylariales</taxon>
        <taxon>Xylariaceae</taxon>
        <taxon>Xylaria</taxon>
    </lineage>
</organism>
<sequence>MGEAVQHDVALDPVALDELGNSAARVLLDTIDSLRELQIGEIVDLPQIIVVGDQSSGKSSVLEAISGVRFPTKGDVCTRFATELVIRAAPKTKVEVRINAAKSDYSQEFYRTAFNKDTLPEIIKEATAKMGLRPGSLRGFSRDVLRVEITGPDIPSLTLVDLPGFFHSETEDQTKEDRKTVKMLAERYMKQPKSIILAVVSANHNLANQVVVEEARRHDPSRDRTLGVITKPDLAGQGSQDEKKYLQLVRAQESVHKLKLGWHVLRNRSEGNEHMSAVDRDTEEEAFFRTSAWSNISPDSRGITNLRKKLSRMLLAHIQKTLPGLIEDIETNLSARQQAIERLGKPREEPEDLRVYLLDIAEKFQRLARDGIEGRYNHEFFGGLYGDHETRKLRALLRRLNCAFYATLITRGIDRKIEWDDESLPHRHDTPDWLWNEDDAPEYLGSFLDLFEKFPKPTLISESNLCAELEKLAAANQGNEFPGLPNGNLCFQFFKMQVRPWSGIADFYLDQVIGFAKSFVEELFTHIIGADEQTADRVLASHVDLFFNAKRVVLKTKLQEVLRPYANAYGPPLDFEFHTTLQTTTTRRETARIANLLEKMFPAAFIDKGGKGITRERLAWALHGIKRGLASEFGIEKVIDMTMTHFQISLETFAQNVVNLAVENCLISDLHTILTPSMVVRMTEKRLRELASESEDIRTKRQSIQHEIKILRSGLNKCQQSRPPQRTGGLHLTSATGSLREYPTRTLKLGVISELVPLTNATQCDLVRL</sequence>
<proteinExistence type="predicted"/>
<comment type="caution">
    <text evidence="1">The sequence shown here is derived from an EMBL/GenBank/DDBJ whole genome shotgun (WGS) entry which is preliminary data.</text>
</comment>
<dbReference type="Proteomes" id="UP001143856">
    <property type="component" value="Unassembled WGS sequence"/>
</dbReference>
<accession>A0ACC1PPF1</accession>
<evidence type="ECO:0000313" key="1">
    <source>
        <dbReference type="EMBL" id="KAJ2997100.1"/>
    </source>
</evidence>
<dbReference type="EMBL" id="JAPDGR010000070">
    <property type="protein sequence ID" value="KAJ2997100.1"/>
    <property type="molecule type" value="Genomic_DNA"/>
</dbReference>
<protein>
    <submittedName>
        <fullName evidence="1">Uncharacterized protein</fullName>
    </submittedName>
</protein>
<reference evidence="1" key="1">
    <citation type="submission" date="2022-10" db="EMBL/GenBank/DDBJ databases">
        <title>Genome Sequence of Xylaria curta.</title>
        <authorList>
            <person name="Buettner E."/>
        </authorList>
    </citation>
    <scope>NUCLEOTIDE SEQUENCE</scope>
    <source>
        <strain evidence="1">Babe10</strain>
    </source>
</reference>
<gene>
    <name evidence="1" type="ORF">NUW58_g767</name>
</gene>
<name>A0ACC1PPF1_9PEZI</name>
<keyword evidence="2" id="KW-1185">Reference proteome</keyword>